<evidence type="ECO:0000256" key="1">
    <source>
        <dbReference type="SAM" id="MobiDB-lite"/>
    </source>
</evidence>
<keyword evidence="3" id="KW-1185">Reference proteome</keyword>
<dbReference type="AlphaFoldDB" id="A0A5J4P056"/>
<dbReference type="EMBL" id="QNGE01000270">
    <property type="protein sequence ID" value="KAA3681141.1"/>
    <property type="molecule type" value="Genomic_DNA"/>
</dbReference>
<feature type="region of interest" description="Disordered" evidence="1">
    <location>
        <begin position="541"/>
        <end position="576"/>
    </location>
</feature>
<evidence type="ECO:0000313" key="2">
    <source>
        <dbReference type="EMBL" id="KAA3681141.1"/>
    </source>
</evidence>
<dbReference type="Proteomes" id="UP000324629">
    <property type="component" value="Unassembled WGS sequence"/>
</dbReference>
<accession>A0A5J4P056</accession>
<name>A0A5J4P056_9TREM</name>
<proteinExistence type="predicted"/>
<evidence type="ECO:0000313" key="3">
    <source>
        <dbReference type="Proteomes" id="UP000324629"/>
    </source>
</evidence>
<organism evidence="2 3">
    <name type="scientific">Paragonimus westermani</name>
    <dbReference type="NCBI Taxonomy" id="34504"/>
    <lineage>
        <taxon>Eukaryota</taxon>
        <taxon>Metazoa</taxon>
        <taxon>Spiralia</taxon>
        <taxon>Lophotrochozoa</taxon>
        <taxon>Platyhelminthes</taxon>
        <taxon>Trematoda</taxon>
        <taxon>Digenea</taxon>
        <taxon>Plagiorchiida</taxon>
        <taxon>Troglotremata</taxon>
        <taxon>Troglotrematidae</taxon>
        <taxon>Paragonimus</taxon>
    </lineage>
</organism>
<feature type="compositionally biased region" description="Polar residues" evidence="1">
    <location>
        <begin position="541"/>
        <end position="571"/>
    </location>
</feature>
<protein>
    <submittedName>
        <fullName evidence="2">Uncharacterized protein</fullName>
    </submittedName>
</protein>
<comment type="caution">
    <text evidence="2">The sequence shown here is derived from an EMBL/GenBank/DDBJ whole genome shotgun (WGS) entry which is preliminary data.</text>
</comment>
<gene>
    <name evidence="2" type="ORF">DEA37_0002614</name>
</gene>
<reference evidence="2 3" key="1">
    <citation type="journal article" date="2019" name="Gigascience">
        <title>Whole-genome sequence of the oriental lung fluke Paragonimus westermani.</title>
        <authorList>
            <person name="Oey H."/>
            <person name="Zakrzewski M."/>
            <person name="Narain K."/>
            <person name="Devi K.R."/>
            <person name="Agatsuma T."/>
            <person name="Nawaratna S."/>
            <person name="Gobert G.N."/>
            <person name="Jones M.K."/>
            <person name="Ragan M.A."/>
            <person name="McManus D.P."/>
            <person name="Krause L."/>
        </authorList>
    </citation>
    <scope>NUCLEOTIDE SEQUENCE [LARGE SCALE GENOMIC DNA]</scope>
    <source>
        <strain evidence="2 3">IND2009</strain>
    </source>
</reference>
<sequence>MFLSFFKTPRKTHFITVLRFLLRSFDDALLDRELSQHACPTSEAAFKFAASSCFRIIRTKLTLPCTFYRVMGYPGGAVGIEFLSVLSTFVLESRLSGLLDSDLNNVVKNVRDLVEAQHQDDAAFSVCCSYLKSLIAKRDAQLAAANETMKNTSLKINQIAAENGLLDEVTELTYIGGPTDTFQTYQELMISQVTANRNCLERLLADHSSVIQPQLSAVLQHWSGSNPTVLNAQQLKTTRVPRLLFEQFAGGNCDSIREGEEVNLHRLFHCFDSLFATASRLLNLPSCSDVGTGATNTITTDSSPASELLERPDPRTFDDSVVSWGLRVLQRTSAPLFQFSTLHSSTHDSHPSSSRLDDLVKEMQSSIASQQPSDLIESFRHLGRLSVFSPWQCGPTNLRSLTPTMRADAIRNVLLKSNDHVSTLLDHSSVLTDLRLPPNTTPSRISATKTADVSKSPISTVELMSGSQDRLHRSSRFLHNTGRFSAISVPSPLSTIMYDSGITPTARESVVRQASESLPPASRDISLLFSANLPSDSVCERSNQISRPADSAENQLIGASTPRSIDQTESPQLREHQNSLSSISLSFISSVKSLDRSASSLLGQYRDAPRTALKPLENVVNPKVEAVDSHFLRNLDFSLKRMDNLLEEAEQDSFNLIGKLQHFFTRRFPSLVSLSELPTLLIDRN</sequence>